<evidence type="ECO:0000313" key="2">
    <source>
        <dbReference type="EMBL" id="WUV42755.1"/>
    </source>
</evidence>
<feature type="transmembrane region" description="Helical" evidence="1">
    <location>
        <begin position="12"/>
        <end position="36"/>
    </location>
</feature>
<proteinExistence type="predicted"/>
<feature type="transmembrane region" description="Helical" evidence="1">
    <location>
        <begin position="76"/>
        <end position="99"/>
    </location>
</feature>
<dbReference type="EMBL" id="CP109441">
    <property type="protein sequence ID" value="WUV42755.1"/>
    <property type="molecule type" value="Genomic_DNA"/>
</dbReference>
<name>A0ABZ1YL91_9NOCA</name>
<keyword evidence="1" id="KW-0472">Membrane</keyword>
<keyword evidence="1" id="KW-0812">Transmembrane</keyword>
<protein>
    <submittedName>
        <fullName evidence="2">DUF2637 domain-containing protein</fullName>
    </submittedName>
</protein>
<evidence type="ECO:0000256" key="1">
    <source>
        <dbReference type="SAM" id="Phobius"/>
    </source>
</evidence>
<dbReference type="InterPro" id="IPR021235">
    <property type="entry name" value="DUF2637"/>
</dbReference>
<evidence type="ECO:0000313" key="3">
    <source>
        <dbReference type="Proteomes" id="UP001432062"/>
    </source>
</evidence>
<sequence length="199" mass="20599">MSNAISNRPRVRWVHVSIAATAVVNLCAFAMSLVSLTDLAAKNGVPQWQAWMLPVVLEGLVLGATAGTVHLRRWALVYAWMLMILSTGTAAAGNVAHAWSNGGTVVAMVIAAIPSAWLLLSTHLTMVLIEAPAKTHAVVTEVSPELSPVVEAPAVPAPIVAIAPAPAITPAPQDDSMARTTIQLPIGAADDTAAVLINA</sequence>
<gene>
    <name evidence="2" type="ORF">OG563_26285</name>
</gene>
<accession>A0ABZ1YL91</accession>
<organism evidence="2 3">
    <name type="scientific">Nocardia vinacea</name>
    <dbReference type="NCBI Taxonomy" id="96468"/>
    <lineage>
        <taxon>Bacteria</taxon>
        <taxon>Bacillati</taxon>
        <taxon>Actinomycetota</taxon>
        <taxon>Actinomycetes</taxon>
        <taxon>Mycobacteriales</taxon>
        <taxon>Nocardiaceae</taxon>
        <taxon>Nocardia</taxon>
    </lineage>
</organism>
<feature type="transmembrane region" description="Helical" evidence="1">
    <location>
        <begin position="105"/>
        <end position="129"/>
    </location>
</feature>
<reference evidence="2" key="1">
    <citation type="submission" date="2022-10" db="EMBL/GenBank/DDBJ databases">
        <title>The complete genomes of actinobacterial strains from the NBC collection.</title>
        <authorList>
            <person name="Joergensen T.S."/>
            <person name="Alvarez Arevalo M."/>
            <person name="Sterndorff E.B."/>
            <person name="Faurdal D."/>
            <person name="Vuksanovic O."/>
            <person name="Mourched A.-S."/>
            <person name="Charusanti P."/>
            <person name="Shaw S."/>
            <person name="Blin K."/>
            <person name="Weber T."/>
        </authorList>
    </citation>
    <scope>NUCLEOTIDE SEQUENCE</scope>
    <source>
        <strain evidence="2">NBC_01482</strain>
    </source>
</reference>
<dbReference type="RefSeq" id="WP_329405360.1">
    <property type="nucleotide sequence ID" value="NZ_CP109441.1"/>
</dbReference>
<keyword evidence="3" id="KW-1185">Reference proteome</keyword>
<dbReference type="Pfam" id="PF10935">
    <property type="entry name" value="DUF2637"/>
    <property type="match status" value="1"/>
</dbReference>
<dbReference type="Proteomes" id="UP001432062">
    <property type="component" value="Chromosome"/>
</dbReference>
<feature type="transmembrane region" description="Helical" evidence="1">
    <location>
        <begin position="48"/>
        <end position="69"/>
    </location>
</feature>
<keyword evidence="1" id="KW-1133">Transmembrane helix</keyword>